<keyword evidence="2" id="KW-0472">Membrane</keyword>
<accession>A0A2N9LKC8</accession>
<organism evidence="3 4">
    <name type="scientific">Candidatus Sulfuritelmatomonas gaucii</name>
    <dbReference type="NCBI Taxonomy" id="2043161"/>
    <lineage>
        <taxon>Bacteria</taxon>
        <taxon>Pseudomonadati</taxon>
        <taxon>Acidobacteriota</taxon>
        <taxon>Terriglobia</taxon>
        <taxon>Terriglobales</taxon>
        <taxon>Acidobacteriaceae</taxon>
        <taxon>Candidatus Sulfuritelmatomonas</taxon>
    </lineage>
</organism>
<name>A0A2N9LKC8_9BACT</name>
<protein>
    <submittedName>
        <fullName evidence="3">Uncharacterized protein</fullName>
    </submittedName>
</protein>
<dbReference type="Proteomes" id="UP000239735">
    <property type="component" value="Unassembled WGS sequence"/>
</dbReference>
<evidence type="ECO:0000256" key="2">
    <source>
        <dbReference type="SAM" id="Phobius"/>
    </source>
</evidence>
<keyword evidence="2" id="KW-1133">Transmembrane helix</keyword>
<dbReference type="AlphaFoldDB" id="A0A2N9LKC8"/>
<dbReference type="EMBL" id="OKRB01000098">
    <property type="protein sequence ID" value="SPE23696.1"/>
    <property type="molecule type" value="Genomic_DNA"/>
</dbReference>
<dbReference type="OrthoDB" id="115912at2"/>
<evidence type="ECO:0000313" key="4">
    <source>
        <dbReference type="Proteomes" id="UP000239735"/>
    </source>
</evidence>
<reference evidence="4" key="1">
    <citation type="submission" date="2018-02" db="EMBL/GenBank/DDBJ databases">
        <authorList>
            <person name="Hausmann B."/>
        </authorList>
    </citation>
    <scope>NUCLEOTIDE SEQUENCE [LARGE SCALE GENOMIC DNA]</scope>
    <source>
        <strain evidence="4">Peat soil MAG SbA5</strain>
    </source>
</reference>
<evidence type="ECO:0000256" key="1">
    <source>
        <dbReference type="SAM" id="MobiDB-lite"/>
    </source>
</evidence>
<evidence type="ECO:0000313" key="3">
    <source>
        <dbReference type="EMBL" id="SPE23696.1"/>
    </source>
</evidence>
<proteinExistence type="predicted"/>
<feature type="region of interest" description="Disordered" evidence="1">
    <location>
        <begin position="38"/>
        <end position="62"/>
    </location>
</feature>
<keyword evidence="2" id="KW-0812">Transmembrane</keyword>
<gene>
    <name evidence="3" type="ORF">SBA5_400108</name>
</gene>
<feature type="transmembrane region" description="Helical" evidence="2">
    <location>
        <begin position="12"/>
        <end position="32"/>
    </location>
</feature>
<sequence length="203" mass="21494">MALALGTENKRQVILVVVLFVIVLGVGGVELYKTFAGPSAPTSPPAQAQHRNSSNGAGNAAAGNEAQKLSNADIDPALHFDKLAQSEDVAYSGSGRNIFSADSAPVPIPQPIASARPNGNTTAQNTPPPPPQPPAIDLKYFGYSQDDQNKTLKAFFVHGDDIFMARTGDIVDHRYKVGAIHPLNVEVTDLAYNNTQTLTLSAF</sequence>
<feature type="region of interest" description="Disordered" evidence="1">
    <location>
        <begin position="107"/>
        <end position="135"/>
    </location>
</feature>